<comment type="caution">
    <text evidence="1">The sequence shown here is derived from an EMBL/GenBank/DDBJ whole genome shotgun (WGS) entry which is preliminary data.</text>
</comment>
<reference evidence="1 2" key="2">
    <citation type="journal article" date="2021" name="Genomics">
        <title>High-quality reference genome for Clonorchis sinensis.</title>
        <authorList>
            <person name="Young N.D."/>
            <person name="Stroehlein A.J."/>
            <person name="Kinkar L."/>
            <person name="Wang T."/>
            <person name="Sohn W.M."/>
            <person name="Chang B.C.H."/>
            <person name="Kaur P."/>
            <person name="Weisz D."/>
            <person name="Dudchenko O."/>
            <person name="Aiden E.L."/>
            <person name="Korhonen P.K."/>
            <person name="Gasser R.B."/>
        </authorList>
    </citation>
    <scope>NUCLEOTIDE SEQUENCE [LARGE SCALE GENOMIC DNA]</scope>
    <source>
        <strain evidence="1">Cs-k2</strain>
    </source>
</reference>
<name>A0A8T1MGQ3_CLOSI</name>
<dbReference type="EMBL" id="NIRI02000042">
    <property type="protein sequence ID" value="KAG5448036.1"/>
    <property type="molecule type" value="Genomic_DNA"/>
</dbReference>
<dbReference type="AlphaFoldDB" id="A0A8T1MGQ3"/>
<gene>
    <name evidence="1" type="ORF">CSKR_200652</name>
</gene>
<proteinExistence type="predicted"/>
<accession>A0A8T1MGQ3</accession>
<organism evidence="1 2">
    <name type="scientific">Clonorchis sinensis</name>
    <name type="common">Chinese liver fluke</name>
    <dbReference type="NCBI Taxonomy" id="79923"/>
    <lineage>
        <taxon>Eukaryota</taxon>
        <taxon>Metazoa</taxon>
        <taxon>Spiralia</taxon>
        <taxon>Lophotrochozoa</taxon>
        <taxon>Platyhelminthes</taxon>
        <taxon>Trematoda</taxon>
        <taxon>Digenea</taxon>
        <taxon>Opisthorchiida</taxon>
        <taxon>Opisthorchiata</taxon>
        <taxon>Opisthorchiidae</taxon>
        <taxon>Clonorchis</taxon>
    </lineage>
</organism>
<sequence>MGPGMIFVQVKKRQCTCLSSCFPLQTRTLQVNTESILKPEKITEILVQSFELNPHKEIYNTGTAAVKKCCSQNILHLSHSILALLHLLQGQSVPSFQFPE</sequence>
<evidence type="ECO:0000313" key="2">
    <source>
        <dbReference type="Proteomes" id="UP000286415"/>
    </source>
</evidence>
<keyword evidence="2" id="KW-1185">Reference proteome</keyword>
<evidence type="ECO:0000313" key="1">
    <source>
        <dbReference type="EMBL" id="KAG5448036.1"/>
    </source>
</evidence>
<reference evidence="1 2" key="1">
    <citation type="journal article" date="2018" name="Biotechnol. Adv.">
        <title>Improved genomic resources and new bioinformatic workflow for the carcinogenic parasite Clonorchis sinensis: Biotechnological implications.</title>
        <authorList>
            <person name="Wang D."/>
            <person name="Korhonen P.K."/>
            <person name="Gasser R.B."/>
            <person name="Young N.D."/>
        </authorList>
    </citation>
    <scope>NUCLEOTIDE SEQUENCE [LARGE SCALE GENOMIC DNA]</scope>
    <source>
        <strain evidence="1">Cs-k2</strain>
    </source>
</reference>
<dbReference type="Proteomes" id="UP000286415">
    <property type="component" value="Unassembled WGS sequence"/>
</dbReference>
<protein>
    <submittedName>
        <fullName evidence="1">Uncharacterized protein</fullName>
    </submittedName>
</protein>